<keyword evidence="2" id="KW-1185">Reference proteome</keyword>
<dbReference type="RefSeq" id="WP_058845459.1">
    <property type="nucleotide sequence ID" value="NZ_LOCL01000010.1"/>
</dbReference>
<dbReference type="EMBL" id="LOCL01000010">
    <property type="protein sequence ID" value="KUF20421.1"/>
    <property type="molecule type" value="Genomic_DNA"/>
</dbReference>
<comment type="caution">
    <text evidence="1">The sequence shown here is derived from an EMBL/GenBank/DDBJ whole genome shotgun (WGS) entry which is preliminary data.</text>
</comment>
<reference evidence="1 2" key="1">
    <citation type="submission" date="2015-12" db="EMBL/GenBank/DDBJ databases">
        <title>Draft genome sequence of Streptomyces silvensis ATCC 53525, a producer of novel hormone antagonists.</title>
        <authorList>
            <person name="Johnston C.W."/>
            <person name="Li Y."/>
            <person name="Magarvey N.A."/>
        </authorList>
    </citation>
    <scope>NUCLEOTIDE SEQUENCE [LARGE SCALE GENOMIC DNA]</scope>
    <source>
        <strain evidence="1 2">ATCC 53525</strain>
    </source>
</reference>
<accession>A0A0W7XBR4</accession>
<dbReference type="STRING" id="1765722.AT728_38740"/>
<evidence type="ECO:0000313" key="2">
    <source>
        <dbReference type="Proteomes" id="UP000054804"/>
    </source>
</evidence>
<dbReference type="AlphaFoldDB" id="A0A0W7XBR4"/>
<gene>
    <name evidence="1" type="ORF">AT728_38740</name>
</gene>
<dbReference type="Proteomes" id="UP000054804">
    <property type="component" value="Unassembled WGS sequence"/>
</dbReference>
<dbReference type="OrthoDB" id="3468183at2"/>
<organism evidence="1 2">
    <name type="scientific">Streptomyces silvensis</name>
    <dbReference type="NCBI Taxonomy" id="1765722"/>
    <lineage>
        <taxon>Bacteria</taxon>
        <taxon>Bacillati</taxon>
        <taxon>Actinomycetota</taxon>
        <taxon>Actinomycetes</taxon>
        <taxon>Kitasatosporales</taxon>
        <taxon>Streptomycetaceae</taxon>
        <taxon>Streptomyces</taxon>
    </lineage>
</organism>
<sequence length="316" mass="35050">MPLLFLNELSCDTTCDPARAERAMTDLAQGVLAVLRADRAGTVLVSKVPITGLQIASGHPIGKWHGNPRNRDLWQRLLRMQTRWPHRVVFPDGQGHYDIEYRHRGAPAEGLGAAHLLDGLGVSLAVEPGWAADQVTLEREQLVDDAAGAYRSETDEVRVRHLSGIAHCEVHGAWLRASVELARRGSVDAASEGAHLWERRAALFPHLEFLPHVEEQLRNLAPALVRPAGRRLAELDQAVASWNPHTEPEGPRWHSHVTGEGETRSRAYCVFTDLDGQPRTFDTHARFTPGPGRVHFRLVPENKSVRVAHVGRKLGI</sequence>
<name>A0A0W7XBR4_9ACTN</name>
<evidence type="ECO:0000313" key="1">
    <source>
        <dbReference type="EMBL" id="KUF20421.1"/>
    </source>
</evidence>
<proteinExistence type="predicted"/>
<protein>
    <submittedName>
        <fullName evidence="1">Uncharacterized protein</fullName>
    </submittedName>
</protein>